<proteinExistence type="predicted"/>
<organism evidence="2 3">
    <name type="scientific">Taibaiella chishuiensis</name>
    <dbReference type="NCBI Taxonomy" id="1434707"/>
    <lineage>
        <taxon>Bacteria</taxon>
        <taxon>Pseudomonadati</taxon>
        <taxon>Bacteroidota</taxon>
        <taxon>Chitinophagia</taxon>
        <taxon>Chitinophagales</taxon>
        <taxon>Chitinophagaceae</taxon>
        <taxon>Taibaiella</taxon>
    </lineage>
</organism>
<dbReference type="AlphaFoldDB" id="A0A2P8DBN6"/>
<accession>A0A2P8DBN6</accession>
<gene>
    <name evidence="2" type="ORF">B0I18_101743</name>
</gene>
<keyword evidence="3" id="KW-1185">Reference proteome</keyword>
<evidence type="ECO:0000313" key="2">
    <source>
        <dbReference type="EMBL" id="PSK94587.1"/>
    </source>
</evidence>
<dbReference type="Proteomes" id="UP000240572">
    <property type="component" value="Unassembled WGS sequence"/>
</dbReference>
<evidence type="ECO:0000313" key="3">
    <source>
        <dbReference type="Proteomes" id="UP000240572"/>
    </source>
</evidence>
<feature type="chain" id="PRO_5015167604" description="DUF4468 domain-containing protein" evidence="1">
    <location>
        <begin position="23"/>
        <end position="198"/>
    </location>
</feature>
<reference evidence="2 3" key="1">
    <citation type="submission" date="2018-03" db="EMBL/GenBank/DDBJ databases">
        <title>Genomic Encyclopedia of Type Strains, Phase III (KMG-III): the genomes of soil and plant-associated and newly described type strains.</title>
        <authorList>
            <person name="Whitman W."/>
        </authorList>
    </citation>
    <scope>NUCLEOTIDE SEQUENCE [LARGE SCALE GENOMIC DNA]</scope>
    <source>
        <strain evidence="2 3">CGMCC 1.12700</strain>
    </source>
</reference>
<dbReference type="RefSeq" id="WP_106521285.1">
    <property type="nucleotide sequence ID" value="NZ_PYGD01000001.1"/>
</dbReference>
<keyword evidence="1" id="KW-0732">Signal</keyword>
<evidence type="ECO:0008006" key="4">
    <source>
        <dbReference type="Google" id="ProtNLM"/>
    </source>
</evidence>
<name>A0A2P8DBN6_9BACT</name>
<dbReference type="OrthoDB" id="1151160at2"/>
<sequence length="198" mass="22176">MKNKLLFLFAVIGLWTVQTVSAQKIKVISGSTDVIKGVAKMNVTFDYSQMSVGKFDQEADYIAKKKAEYNKKEAGKGEAWEKDWVGDRTERYAPQFKELFNKSSDVLKVGDYPSEKYTMIVKTTRTEPGYNIAISRKNAEIAGEIQVVETANPGNIVLKLSFDKALGRSFGGYDYDTGFRIQEAYADLGKALGKYMSK</sequence>
<feature type="signal peptide" evidence="1">
    <location>
        <begin position="1"/>
        <end position="22"/>
    </location>
</feature>
<dbReference type="EMBL" id="PYGD01000001">
    <property type="protein sequence ID" value="PSK94587.1"/>
    <property type="molecule type" value="Genomic_DNA"/>
</dbReference>
<comment type="caution">
    <text evidence="2">The sequence shown here is derived from an EMBL/GenBank/DDBJ whole genome shotgun (WGS) entry which is preliminary data.</text>
</comment>
<protein>
    <recommendedName>
        <fullName evidence="4">DUF4468 domain-containing protein</fullName>
    </recommendedName>
</protein>
<evidence type="ECO:0000256" key="1">
    <source>
        <dbReference type="SAM" id="SignalP"/>
    </source>
</evidence>